<protein>
    <submittedName>
        <fullName evidence="2">RAD52 motif-containing protein 1 isoform X1</fullName>
    </submittedName>
</protein>
<name>A0AC55DVW6_ECHTE</name>
<gene>
    <name evidence="2" type="primary">RDM1</name>
</gene>
<evidence type="ECO:0000313" key="2">
    <source>
        <dbReference type="RefSeq" id="XP_045155884.1"/>
    </source>
</evidence>
<dbReference type="Proteomes" id="UP000694863">
    <property type="component" value="Unplaced"/>
</dbReference>
<sequence length="278" mass="30957">MQALRSVSSRSLRRGRRGWGIPGGCRTHLRGRSPQRSLFRVFSRCGPLYSVRVFPHAAVARPGFYAIVKFYSAGDARRAQRACDRKQLFQNSPVKVHLGTKHKAVPHRALALNSSRCQELANHYFGFNGWSTRIIKLQNLSDPEEGENEERAAVQKQSLRFFCALEVALPAYACRSPGVGLAEEPLDKQEEGPLSILMKRKLTQKLAIQKALSNAFQKLSVVVLENGKIAVEYRPSEEVIDAPTEAESLQDLMHDGRGEEDCPHLGVEDAALRLPDTG</sequence>
<dbReference type="RefSeq" id="XP_045155884.1">
    <property type="nucleotide sequence ID" value="XM_045299949.1"/>
</dbReference>
<organism evidence="1 2">
    <name type="scientific">Echinops telfairi</name>
    <name type="common">Lesser hedgehog tenrec</name>
    <dbReference type="NCBI Taxonomy" id="9371"/>
    <lineage>
        <taxon>Eukaryota</taxon>
        <taxon>Metazoa</taxon>
        <taxon>Chordata</taxon>
        <taxon>Craniata</taxon>
        <taxon>Vertebrata</taxon>
        <taxon>Euteleostomi</taxon>
        <taxon>Mammalia</taxon>
        <taxon>Eutheria</taxon>
        <taxon>Afrotheria</taxon>
        <taxon>Tenrecidae</taxon>
        <taxon>Tenrecinae</taxon>
        <taxon>Echinops</taxon>
    </lineage>
</organism>
<proteinExistence type="predicted"/>
<reference evidence="2" key="1">
    <citation type="submission" date="2025-08" db="UniProtKB">
        <authorList>
            <consortium name="RefSeq"/>
        </authorList>
    </citation>
    <scope>IDENTIFICATION</scope>
</reference>
<keyword evidence="1" id="KW-1185">Reference proteome</keyword>
<accession>A0AC55DVW6</accession>
<evidence type="ECO:0000313" key="1">
    <source>
        <dbReference type="Proteomes" id="UP000694863"/>
    </source>
</evidence>